<evidence type="ECO:0000313" key="2">
    <source>
        <dbReference type="EMBL" id="PPU91216.1"/>
    </source>
</evidence>
<sequence length="118" mass="12419">MARLPSLYISHGSPMTALQPRQVGARLAELAQTLPRPRAIVAALAHWLGRRPLVSGAARPATLHDFGGFPAPVYVAMGAAGDHRLGAQRIDAGIDAGLLAMDIYRFDGDRALADLVAA</sequence>
<reference evidence="3" key="1">
    <citation type="submission" date="2016-08" db="EMBL/GenBank/DDBJ databases">
        <authorList>
            <person name="Merda D."/>
            <person name="Briand M."/>
            <person name="Taghouti G."/>
            <person name="Carrere S."/>
            <person name="Gouzy J."/>
            <person name="Portier P."/>
            <person name="Jacques M.-A."/>
            <person name="Fischer-Le Saux M."/>
        </authorList>
    </citation>
    <scope>NUCLEOTIDE SEQUENCE [LARGE SCALE GENOMIC DNA]</scope>
    <source>
        <strain evidence="3">CFBP1817</strain>
    </source>
</reference>
<dbReference type="AlphaFoldDB" id="A0A2S7ELT8"/>
<dbReference type="PANTHER" id="PTHR30096:SF0">
    <property type="entry name" value="4,5-DOPA DIOXYGENASE EXTRADIOL-LIKE PROTEIN"/>
    <property type="match status" value="1"/>
</dbReference>
<dbReference type="SUPFAM" id="SSF53213">
    <property type="entry name" value="LigB-like"/>
    <property type="match status" value="1"/>
</dbReference>
<protein>
    <recommendedName>
        <fullName evidence="4">Dioxygenase</fullName>
    </recommendedName>
</protein>
<evidence type="ECO:0008006" key="4">
    <source>
        <dbReference type="Google" id="ProtNLM"/>
    </source>
</evidence>
<dbReference type="OrthoDB" id="9790889at2"/>
<dbReference type="EMBL" id="MDEJ01000099">
    <property type="protein sequence ID" value="PPU91216.1"/>
    <property type="molecule type" value="Genomic_DNA"/>
</dbReference>
<comment type="caution">
    <text evidence="2">The sequence shown here is derived from an EMBL/GenBank/DDBJ whole genome shotgun (WGS) entry which is preliminary data.</text>
</comment>
<dbReference type="RefSeq" id="WP_128417702.1">
    <property type="nucleotide sequence ID" value="NZ_MDEJ01000099.1"/>
</dbReference>
<evidence type="ECO:0000256" key="1">
    <source>
        <dbReference type="ARBA" id="ARBA00023002"/>
    </source>
</evidence>
<name>A0A2S7ELT8_9XANT</name>
<keyword evidence="3" id="KW-1185">Reference proteome</keyword>
<dbReference type="Proteomes" id="UP000239939">
    <property type="component" value="Unassembled WGS sequence"/>
</dbReference>
<proteinExistence type="predicted"/>
<dbReference type="Gene3D" id="3.40.830.10">
    <property type="entry name" value="LigB-like"/>
    <property type="match status" value="1"/>
</dbReference>
<gene>
    <name evidence="2" type="ORF">XpopCFBP1817_14715</name>
</gene>
<dbReference type="GO" id="GO:0016491">
    <property type="term" value="F:oxidoreductase activity"/>
    <property type="evidence" value="ECO:0007669"/>
    <property type="project" value="UniProtKB-KW"/>
</dbReference>
<organism evidence="2 3">
    <name type="scientific">Xanthomonas populi</name>
    <dbReference type="NCBI Taxonomy" id="53414"/>
    <lineage>
        <taxon>Bacteria</taxon>
        <taxon>Pseudomonadati</taxon>
        <taxon>Pseudomonadota</taxon>
        <taxon>Gammaproteobacteria</taxon>
        <taxon>Lysobacterales</taxon>
        <taxon>Lysobacteraceae</taxon>
        <taxon>Xanthomonas</taxon>
    </lineage>
</organism>
<keyword evidence="1" id="KW-0560">Oxidoreductase</keyword>
<accession>A0A2S7ELT8</accession>
<dbReference type="PANTHER" id="PTHR30096">
    <property type="entry name" value="4,5-DOPA DIOXYGENASE EXTRADIOL-LIKE PROTEIN"/>
    <property type="match status" value="1"/>
</dbReference>
<evidence type="ECO:0000313" key="3">
    <source>
        <dbReference type="Proteomes" id="UP000239939"/>
    </source>
</evidence>